<evidence type="ECO:0000256" key="4">
    <source>
        <dbReference type="ARBA" id="ARBA00022741"/>
    </source>
</evidence>
<dbReference type="InterPro" id="IPR001752">
    <property type="entry name" value="Kinesin_motor_dom"/>
</dbReference>
<dbReference type="PANTHER" id="PTHR47970">
    <property type="entry name" value="KINESIN-LIKE PROTEIN KIF11"/>
    <property type="match status" value="1"/>
</dbReference>
<keyword evidence="6 10" id="KW-0175">Coiled coil</keyword>
<accession>A0ABP0G8X7</accession>
<protein>
    <recommendedName>
        <fullName evidence="11">Kinesin motor domain-containing protein</fullName>
    </recommendedName>
</protein>
<feature type="coiled-coil region" evidence="10">
    <location>
        <begin position="234"/>
        <end position="268"/>
    </location>
</feature>
<dbReference type="SMART" id="SM00129">
    <property type="entry name" value="KISc"/>
    <property type="match status" value="1"/>
</dbReference>
<evidence type="ECO:0000256" key="5">
    <source>
        <dbReference type="ARBA" id="ARBA00022840"/>
    </source>
</evidence>
<dbReference type="PANTHER" id="PTHR47970:SF29">
    <property type="entry name" value="KINESIN FAMILY MEMBER 20B"/>
    <property type="match status" value="1"/>
</dbReference>
<feature type="coiled-coil region" evidence="10">
    <location>
        <begin position="180"/>
        <end position="207"/>
    </location>
</feature>
<proteinExistence type="inferred from homology"/>
<dbReference type="EMBL" id="CAWYQH010000108">
    <property type="protein sequence ID" value="CAK8688256.1"/>
    <property type="molecule type" value="Genomic_DNA"/>
</dbReference>
<sequence>MKQTTLRKPELHSKCLIIVQQSSNRLSFCDLAGSERWAKTDGYVERLKEAGKINTSLLTLGKCIETLRHNQQHPDNVRVVPYRDSRLTRLFQSFLMGYGRACMIVNVNKCSSVFDENFSVMKFTAIAVENLLMILIRKKTPVINSMIMLPGKKRENKLVGVVDHLQNSLKEEKAKVYITETNLRELLQQMNHQVVNIERKVARLERRQDVLQYLYSTKLLLEEDELDEKLQTTFKEHAEKVKNLNQIIANLESKLQETQELVKQKDAGYYLNLLTDVISKILMHKMKM</sequence>
<keyword evidence="8" id="KW-0206">Cytoskeleton</keyword>
<evidence type="ECO:0000256" key="3">
    <source>
        <dbReference type="ARBA" id="ARBA00022553"/>
    </source>
</evidence>
<keyword evidence="2" id="KW-0963">Cytoplasm</keyword>
<gene>
    <name evidence="12" type="ORF">CVLEPA_LOCUS20281</name>
</gene>
<evidence type="ECO:0000256" key="1">
    <source>
        <dbReference type="ARBA" id="ARBA00004186"/>
    </source>
</evidence>
<dbReference type="Gene3D" id="3.40.850.10">
    <property type="entry name" value="Kinesin motor domain"/>
    <property type="match status" value="1"/>
</dbReference>
<keyword evidence="4" id="KW-0547">Nucleotide-binding</keyword>
<name>A0ABP0G8X7_CLALP</name>
<keyword evidence="5" id="KW-0067">ATP-binding</keyword>
<comment type="subcellular location">
    <subcellularLocation>
        <location evidence="1">Cytoplasm</location>
        <location evidence="1">Cytoskeleton</location>
        <location evidence="1">Spindle</location>
    </subcellularLocation>
</comment>
<evidence type="ECO:0000256" key="7">
    <source>
        <dbReference type="ARBA" id="ARBA00023175"/>
    </source>
</evidence>
<organism evidence="12 13">
    <name type="scientific">Clavelina lepadiformis</name>
    <name type="common">Light-bulb sea squirt</name>
    <name type="synonym">Ascidia lepadiformis</name>
    <dbReference type="NCBI Taxonomy" id="159417"/>
    <lineage>
        <taxon>Eukaryota</taxon>
        <taxon>Metazoa</taxon>
        <taxon>Chordata</taxon>
        <taxon>Tunicata</taxon>
        <taxon>Ascidiacea</taxon>
        <taxon>Aplousobranchia</taxon>
        <taxon>Clavelinidae</taxon>
        <taxon>Clavelina</taxon>
    </lineage>
</organism>
<dbReference type="PROSITE" id="PS50067">
    <property type="entry name" value="KINESIN_MOTOR_2"/>
    <property type="match status" value="1"/>
</dbReference>
<evidence type="ECO:0000259" key="11">
    <source>
        <dbReference type="PROSITE" id="PS50067"/>
    </source>
</evidence>
<comment type="caution">
    <text evidence="9">Lacks conserved residue(s) required for the propagation of feature annotation.</text>
</comment>
<reference evidence="12 13" key="1">
    <citation type="submission" date="2024-02" db="EMBL/GenBank/DDBJ databases">
        <authorList>
            <person name="Daric V."/>
            <person name="Darras S."/>
        </authorList>
    </citation>
    <scope>NUCLEOTIDE SEQUENCE [LARGE SCALE GENOMIC DNA]</scope>
</reference>
<evidence type="ECO:0000256" key="6">
    <source>
        <dbReference type="ARBA" id="ARBA00023054"/>
    </source>
</evidence>
<evidence type="ECO:0000313" key="13">
    <source>
        <dbReference type="Proteomes" id="UP001642483"/>
    </source>
</evidence>
<feature type="domain" description="Kinesin motor" evidence="11">
    <location>
        <begin position="1"/>
        <end position="130"/>
    </location>
</feature>
<dbReference type="InterPro" id="IPR047149">
    <property type="entry name" value="KIF11-like"/>
</dbReference>
<dbReference type="InterPro" id="IPR027417">
    <property type="entry name" value="P-loop_NTPase"/>
</dbReference>
<dbReference type="InterPro" id="IPR036961">
    <property type="entry name" value="Kinesin_motor_dom_sf"/>
</dbReference>
<evidence type="ECO:0000256" key="9">
    <source>
        <dbReference type="PROSITE-ProRule" id="PRU00283"/>
    </source>
</evidence>
<evidence type="ECO:0000313" key="12">
    <source>
        <dbReference type="EMBL" id="CAK8688256.1"/>
    </source>
</evidence>
<comment type="similarity">
    <text evidence="9">Belongs to the TRAFAC class myosin-kinesin ATPase superfamily. Kinesin family.</text>
</comment>
<evidence type="ECO:0000256" key="8">
    <source>
        <dbReference type="ARBA" id="ARBA00023212"/>
    </source>
</evidence>
<dbReference type="SUPFAM" id="SSF52540">
    <property type="entry name" value="P-loop containing nucleoside triphosphate hydrolases"/>
    <property type="match status" value="1"/>
</dbReference>
<comment type="caution">
    <text evidence="12">The sequence shown here is derived from an EMBL/GenBank/DDBJ whole genome shotgun (WGS) entry which is preliminary data.</text>
</comment>
<evidence type="ECO:0000256" key="10">
    <source>
        <dbReference type="SAM" id="Coils"/>
    </source>
</evidence>
<dbReference type="Proteomes" id="UP001642483">
    <property type="component" value="Unassembled WGS sequence"/>
</dbReference>
<keyword evidence="7" id="KW-0505">Motor protein</keyword>
<evidence type="ECO:0000256" key="2">
    <source>
        <dbReference type="ARBA" id="ARBA00022490"/>
    </source>
</evidence>
<keyword evidence="3" id="KW-0597">Phosphoprotein</keyword>
<keyword evidence="13" id="KW-1185">Reference proteome</keyword>
<dbReference type="Pfam" id="PF00225">
    <property type="entry name" value="Kinesin"/>
    <property type="match status" value="1"/>
</dbReference>
<dbReference type="PRINTS" id="PR00380">
    <property type="entry name" value="KINESINHEAVY"/>
</dbReference>